<dbReference type="Gene3D" id="3.40.50.150">
    <property type="entry name" value="Vaccinia Virus protein VP39"/>
    <property type="match status" value="1"/>
</dbReference>
<feature type="region of interest" description="Disordered" evidence="1">
    <location>
        <begin position="58"/>
        <end position="80"/>
    </location>
</feature>
<feature type="compositionally biased region" description="Low complexity" evidence="1">
    <location>
        <begin position="61"/>
        <end position="80"/>
    </location>
</feature>
<accession>A0A7S1I840</accession>
<dbReference type="AlphaFoldDB" id="A0A7S1I840"/>
<dbReference type="PANTHER" id="PTHR34203">
    <property type="entry name" value="METHYLTRANSFERASE, FKBM FAMILY PROTEIN"/>
    <property type="match status" value="1"/>
</dbReference>
<dbReference type="NCBIfam" id="TIGR01444">
    <property type="entry name" value="fkbM_fam"/>
    <property type="match status" value="1"/>
</dbReference>
<dbReference type="InterPro" id="IPR052514">
    <property type="entry name" value="SAM-dependent_MTase"/>
</dbReference>
<organism evidence="3">
    <name type="scientific">Eutreptiella gymnastica</name>
    <dbReference type="NCBI Taxonomy" id="73025"/>
    <lineage>
        <taxon>Eukaryota</taxon>
        <taxon>Discoba</taxon>
        <taxon>Euglenozoa</taxon>
        <taxon>Euglenida</taxon>
        <taxon>Spirocuta</taxon>
        <taxon>Euglenophyceae</taxon>
        <taxon>Eutreptiales</taxon>
        <taxon>Eutreptiaceae</taxon>
        <taxon>Eutreptiella</taxon>
    </lineage>
</organism>
<evidence type="ECO:0000259" key="2">
    <source>
        <dbReference type="Pfam" id="PF05050"/>
    </source>
</evidence>
<dbReference type="PANTHER" id="PTHR34203:SF15">
    <property type="entry name" value="SLL1173 PROTEIN"/>
    <property type="match status" value="1"/>
</dbReference>
<feature type="domain" description="Methyltransferase FkbM" evidence="2">
    <location>
        <begin position="154"/>
        <end position="294"/>
    </location>
</feature>
<dbReference type="SUPFAM" id="SSF53335">
    <property type="entry name" value="S-adenosyl-L-methionine-dependent methyltransferases"/>
    <property type="match status" value="1"/>
</dbReference>
<sequence>MSTPTTPRATPLLERRLALVEERYTSLQTQLAEVKESNAALASTQRVLRADMNSLTSQMKASSAPQVAPAASMPAPPSSAISDAEKAMTINVEPLWQGGPTEVHVFSSGVKVWQHYLRKAQRERFLVKNLWEQLDEPLITKVLQHAEKGDVFIDCGAALGYYSLLARRISPDIEIHSFNPHPKFVERMRNNMKLNGVSDINIHQLAIADKAMHGIKITSAGFGGRIQPNKEGTINTTTLNDFLPTISGWKRILLVKADVEGFELKMLEAATNLYGVVKNWVIAIHQTRKQCGELLKKVGYDVIAEDPVRVEGEPNGVLVATLDKETFFPEFEKDSDS</sequence>
<gene>
    <name evidence="3" type="ORF">EGYM00392_LOCUS15271</name>
</gene>
<protein>
    <recommendedName>
        <fullName evidence="2">Methyltransferase FkbM domain-containing protein</fullName>
    </recommendedName>
</protein>
<reference evidence="3" key="1">
    <citation type="submission" date="2021-01" db="EMBL/GenBank/DDBJ databases">
        <authorList>
            <person name="Corre E."/>
            <person name="Pelletier E."/>
            <person name="Niang G."/>
            <person name="Scheremetjew M."/>
            <person name="Finn R."/>
            <person name="Kale V."/>
            <person name="Holt S."/>
            <person name="Cochrane G."/>
            <person name="Meng A."/>
            <person name="Brown T."/>
            <person name="Cohen L."/>
        </authorList>
    </citation>
    <scope>NUCLEOTIDE SEQUENCE</scope>
    <source>
        <strain evidence="3">NIES-381</strain>
    </source>
</reference>
<dbReference type="EMBL" id="HBGA01041924">
    <property type="protein sequence ID" value="CAD9004186.1"/>
    <property type="molecule type" value="Transcribed_RNA"/>
</dbReference>
<dbReference type="InterPro" id="IPR029063">
    <property type="entry name" value="SAM-dependent_MTases_sf"/>
</dbReference>
<evidence type="ECO:0000256" key="1">
    <source>
        <dbReference type="SAM" id="MobiDB-lite"/>
    </source>
</evidence>
<name>A0A7S1I840_9EUGL</name>
<evidence type="ECO:0000313" key="3">
    <source>
        <dbReference type="EMBL" id="CAD9004186.1"/>
    </source>
</evidence>
<dbReference type="Pfam" id="PF05050">
    <property type="entry name" value="Methyltransf_21"/>
    <property type="match status" value="1"/>
</dbReference>
<dbReference type="InterPro" id="IPR006342">
    <property type="entry name" value="FkbM_mtfrase"/>
</dbReference>
<proteinExistence type="predicted"/>